<organism evidence="4 5">
    <name type="scientific">Kerstersia gyiorum</name>
    <dbReference type="NCBI Taxonomy" id="206506"/>
    <lineage>
        <taxon>Bacteria</taxon>
        <taxon>Pseudomonadati</taxon>
        <taxon>Pseudomonadota</taxon>
        <taxon>Betaproteobacteria</taxon>
        <taxon>Burkholderiales</taxon>
        <taxon>Alcaligenaceae</taxon>
        <taxon>Kerstersia</taxon>
    </lineage>
</organism>
<reference evidence="4 5" key="1">
    <citation type="submission" date="2015-04" db="EMBL/GenBank/DDBJ databases">
        <title>Genome sequence of Kerstersia gyiorum CG1.</title>
        <authorList>
            <person name="Greninger A.L."/>
            <person name="Kozyreva V."/>
            <person name="Chaturvedi V."/>
        </authorList>
    </citation>
    <scope>NUCLEOTIDE SEQUENCE [LARGE SCALE GENOMIC DNA]</scope>
    <source>
        <strain evidence="4 5">CG1</strain>
    </source>
</reference>
<dbReference type="Pfam" id="PF00483">
    <property type="entry name" value="NTP_transferase"/>
    <property type="match status" value="1"/>
</dbReference>
<dbReference type="InterPro" id="IPR050065">
    <property type="entry name" value="GlmU-like"/>
</dbReference>
<dbReference type="EMBL" id="LBNE01000002">
    <property type="protein sequence ID" value="KKO72530.1"/>
    <property type="molecule type" value="Genomic_DNA"/>
</dbReference>
<feature type="domain" description="Nucleotidyl transferase" evidence="3">
    <location>
        <begin position="3"/>
        <end position="228"/>
    </location>
</feature>
<dbReference type="InterPro" id="IPR029044">
    <property type="entry name" value="Nucleotide-diphossugar_trans"/>
</dbReference>
<dbReference type="PATRIC" id="fig|206506.3.peg.1213"/>
<dbReference type="RefSeq" id="WP_068368692.1">
    <property type="nucleotide sequence ID" value="NZ_LBNE01000002.1"/>
</dbReference>
<dbReference type="AlphaFoldDB" id="A0A171KUG3"/>
<dbReference type="Proteomes" id="UP000078084">
    <property type="component" value="Unassembled WGS sequence"/>
</dbReference>
<dbReference type="PANTHER" id="PTHR43584">
    <property type="entry name" value="NUCLEOTIDYL TRANSFERASE"/>
    <property type="match status" value="1"/>
</dbReference>
<evidence type="ECO:0000256" key="1">
    <source>
        <dbReference type="ARBA" id="ARBA00022679"/>
    </source>
</evidence>
<dbReference type="PANTHER" id="PTHR43584:SF8">
    <property type="entry name" value="N-ACETYLMURAMATE ALPHA-1-PHOSPHATE URIDYLYLTRANSFERASE"/>
    <property type="match status" value="1"/>
</dbReference>
<name>A0A171KUG3_9BURK</name>
<evidence type="ECO:0000313" key="4">
    <source>
        <dbReference type="EMBL" id="KKO72530.1"/>
    </source>
</evidence>
<sequence length="235" mass="25427">MRAMILAAGRGERMRPLTDTLPKPMLAAGGLPLIVWHLQALARAGFKDVVINHAWLGQRLVDALGDGSRWGLTIHYSAEGERGLETAGGIARALPLLGNEPFLVMNGDVWCDWRPEAARAIAAGLDGAARQAWLLLVSNPEHHPNGDFLLAENGLLSPRGDRPGALTYAGIGVFHPTLFDAVSGSLPSPLAPLLRQAMARHSITGEHHEGRWTDVGTPQRLSELDEYLKQNRTNP</sequence>
<keyword evidence="2 4" id="KW-0548">Nucleotidyltransferase</keyword>
<protein>
    <submittedName>
        <fullName evidence="4">Mannose-1-phosphate guanylyltransferase</fullName>
    </submittedName>
</protein>
<keyword evidence="5" id="KW-1185">Reference proteome</keyword>
<dbReference type="InterPro" id="IPR054790">
    <property type="entry name" value="MurU"/>
</dbReference>
<evidence type="ECO:0000256" key="2">
    <source>
        <dbReference type="ARBA" id="ARBA00022695"/>
    </source>
</evidence>
<evidence type="ECO:0000259" key="3">
    <source>
        <dbReference type="Pfam" id="PF00483"/>
    </source>
</evidence>
<dbReference type="SUPFAM" id="SSF53448">
    <property type="entry name" value="Nucleotide-diphospho-sugar transferases"/>
    <property type="match status" value="1"/>
</dbReference>
<dbReference type="STRING" id="206506.AAV32_05675"/>
<gene>
    <name evidence="4" type="ORF">AAV32_05675</name>
</gene>
<dbReference type="GO" id="GO:0016779">
    <property type="term" value="F:nucleotidyltransferase activity"/>
    <property type="evidence" value="ECO:0007669"/>
    <property type="project" value="UniProtKB-KW"/>
</dbReference>
<dbReference type="CDD" id="cd06422">
    <property type="entry name" value="NTP_transferase_like_1"/>
    <property type="match status" value="1"/>
</dbReference>
<dbReference type="InterPro" id="IPR005835">
    <property type="entry name" value="NTP_transferase_dom"/>
</dbReference>
<dbReference type="NCBIfam" id="NF045761">
    <property type="entry name" value="NAMPUrTaseMurU"/>
    <property type="match status" value="1"/>
</dbReference>
<comment type="caution">
    <text evidence="4">The sequence shown here is derived from an EMBL/GenBank/DDBJ whole genome shotgun (WGS) entry which is preliminary data.</text>
</comment>
<keyword evidence="1 4" id="KW-0808">Transferase</keyword>
<evidence type="ECO:0000313" key="5">
    <source>
        <dbReference type="Proteomes" id="UP000078084"/>
    </source>
</evidence>
<dbReference type="Gene3D" id="3.90.550.10">
    <property type="entry name" value="Spore Coat Polysaccharide Biosynthesis Protein SpsA, Chain A"/>
    <property type="match status" value="1"/>
</dbReference>
<accession>A0A171KUG3</accession>
<proteinExistence type="predicted"/>